<dbReference type="AlphaFoldDB" id="A0A934KDR7"/>
<comment type="caution">
    <text evidence="1">The sequence shown here is derived from an EMBL/GenBank/DDBJ whole genome shotgun (WGS) entry which is preliminary data.</text>
</comment>
<reference evidence="1 2" key="1">
    <citation type="submission" date="2020-10" db="EMBL/GenBank/DDBJ databases">
        <title>Ca. Dormibacterota MAGs.</title>
        <authorList>
            <person name="Montgomery K."/>
        </authorList>
    </citation>
    <scope>NUCLEOTIDE SEQUENCE [LARGE SCALE GENOMIC DNA]</scope>
    <source>
        <strain evidence="1">SC8811_S16_3</strain>
    </source>
</reference>
<protein>
    <submittedName>
        <fullName evidence="1">Uncharacterized protein</fullName>
    </submittedName>
</protein>
<organism evidence="1 2">
    <name type="scientific">Candidatus Dormiibacter inghamiae</name>
    <dbReference type="NCBI Taxonomy" id="3127013"/>
    <lineage>
        <taxon>Bacteria</taxon>
        <taxon>Bacillati</taxon>
        <taxon>Candidatus Dormiibacterota</taxon>
        <taxon>Candidatus Dormibacteria</taxon>
        <taxon>Candidatus Dormibacterales</taxon>
        <taxon>Candidatus Dormibacteraceae</taxon>
        <taxon>Candidatus Dormiibacter</taxon>
    </lineage>
</organism>
<dbReference type="Proteomes" id="UP000620075">
    <property type="component" value="Unassembled WGS sequence"/>
</dbReference>
<accession>A0A934KDR7</accession>
<dbReference type="EMBL" id="JAEKNQ010000028">
    <property type="protein sequence ID" value="MBJ7602920.1"/>
    <property type="molecule type" value="Genomic_DNA"/>
</dbReference>
<sequence length="57" mass="6400">MVPGVGTWRGAQTLRGAGHELRVALSAEQTDELVRRRRFHSFTCQWSSNVTRIVTSS</sequence>
<name>A0A934KDR7_9BACT</name>
<evidence type="ECO:0000313" key="2">
    <source>
        <dbReference type="Proteomes" id="UP000620075"/>
    </source>
</evidence>
<evidence type="ECO:0000313" key="1">
    <source>
        <dbReference type="EMBL" id="MBJ7602920.1"/>
    </source>
</evidence>
<gene>
    <name evidence="1" type="ORF">JF888_06980</name>
</gene>
<proteinExistence type="predicted"/>